<comment type="caution">
    <text evidence="1">The sequence shown here is derived from an EMBL/GenBank/DDBJ whole genome shotgun (WGS) entry which is preliminary data.</text>
</comment>
<gene>
    <name evidence="1" type="ORF">FPE01S_01_10460</name>
</gene>
<dbReference type="RefSeq" id="WP_052955522.1">
    <property type="nucleotide sequence ID" value="NZ_BBWV01000001.1"/>
</dbReference>
<name>A0A0E9MX05_9BACT</name>
<evidence type="ECO:0000313" key="2">
    <source>
        <dbReference type="Proteomes" id="UP000033121"/>
    </source>
</evidence>
<dbReference type="Proteomes" id="UP000033121">
    <property type="component" value="Unassembled WGS sequence"/>
</dbReference>
<dbReference type="OrthoDB" id="1363507at2"/>
<keyword evidence="2" id="KW-1185">Reference proteome</keyword>
<organism evidence="1 2">
    <name type="scientific">Flavihumibacter petaseus NBRC 106054</name>
    <dbReference type="NCBI Taxonomy" id="1220578"/>
    <lineage>
        <taxon>Bacteria</taxon>
        <taxon>Pseudomonadati</taxon>
        <taxon>Bacteroidota</taxon>
        <taxon>Chitinophagia</taxon>
        <taxon>Chitinophagales</taxon>
        <taxon>Chitinophagaceae</taxon>
        <taxon>Flavihumibacter</taxon>
    </lineage>
</organism>
<dbReference type="EMBL" id="BBWV01000001">
    <property type="protein sequence ID" value="GAO42033.1"/>
    <property type="molecule type" value="Genomic_DNA"/>
</dbReference>
<evidence type="ECO:0000313" key="1">
    <source>
        <dbReference type="EMBL" id="GAO42033.1"/>
    </source>
</evidence>
<dbReference type="AlphaFoldDB" id="A0A0E9MX05"/>
<sequence length="96" mass="10927">MKKVMVQFTSPGMTSKQYDQVWDELRKAGQEHPDGLLHHVGAQQGNNWVVVDVWESEERFNKFGETLMPILKKIGVNFAPPVITPVYFEMAGEVHA</sequence>
<reference evidence="1 2" key="1">
    <citation type="submission" date="2015-04" db="EMBL/GenBank/DDBJ databases">
        <title>Whole genome shotgun sequence of Flavihumibacter petaseus NBRC 106054.</title>
        <authorList>
            <person name="Miyazawa S."/>
            <person name="Hosoyama A."/>
            <person name="Hashimoto M."/>
            <person name="Noguchi M."/>
            <person name="Tsuchikane K."/>
            <person name="Ohji S."/>
            <person name="Yamazoe A."/>
            <person name="Ichikawa N."/>
            <person name="Kimura A."/>
            <person name="Fujita N."/>
        </authorList>
    </citation>
    <scope>NUCLEOTIDE SEQUENCE [LARGE SCALE GENOMIC DNA]</scope>
    <source>
        <strain evidence="1 2">NBRC 106054</strain>
    </source>
</reference>
<evidence type="ECO:0008006" key="3">
    <source>
        <dbReference type="Google" id="ProtNLM"/>
    </source>
</evidence>
<accession>A0A0E9MX05</accession>
<proteinExistence type="predicted"/>
<protein>
    <recommendedName>
        <fullName evidence="3">ABM domain-containing protein</fullName>
    </recommendedName>
</protein>